<dbReference type="InterPro" id="IPR046839">
    <property type="entry name" value="ABC_toxin_N"/>
</dbReference>
<dbReference type="Pfam" id="PF18276">
    <property type="entry name" value="TcA_TcB_BD"/>
    <property type="match status" value="1"/>
</dbReference>
<feature type="coiled-coil region" evidence="2">
    <location>
        <begin position="2101"/>
        <end position="2135"/>
    </location>
</feature>
<dbReference type="Pfam" id="PF20220">
    <property type="entry name" value="ABC_toxin_N"/>
    <property type="match status" value="1"/>
</dbReference>
<dbReference type="Proteomes" id="UP000298551">
    <property type="component" value="Chromosome"/>
</dbReference>
<dbReference type="OrthoDB" id="9781691at2"/>
<feature type="domain" description="Neuraminidase-like" evidence="4">
    <location>
        <begin position="1105"/>
        <end position="1229"/>
    </location>
</feature>
<evidence type="ECO:0000259" key="4">
    <source>
        <dbReference type="Pfam" id="PF18413"/>
    </source>
</evidence>
<dbReference type="InterPro" id="IPR018003">
    <property type="entry name" value="Insecticidal_toxin/plasmid_vir"/>
</dbReference>
<dbReference type="InterPro" id="IPR041568">
    <property type="entry name" value="TcA_RBD"/>
</dbReference>
<organism evidence="7 8">
    <name type="scientific">Pseudomonas putida</name>
    <name type="common">Arthrobacter siderocapsulatus</name>
    <dbReference type="NCBI Taxonomy" id="303"/>
    <lineage>
        <taxon>Bacteria</taxon>
        <taxon>Pseudomonadati</taxon>
        <taxon>Pseudomonadota</taxon>
        <taxon>Gammaproteobacteria</taxon>
        <taxon>Pseudomonadales</taxon>
        <taxon>Pseudomonadaceae</taxon>
        <taxon>Pseudomonas</taxon>
    </lineage>
</organism>
<evidence type="ECO:0000256" key="1">
    <source>
        <dbReference type="ARBA" id="ARBA00023026"/>
    </source>
</evidence>
<dbReference type="RefSeq" id="WP_136914270.1">
    <property type="nucleotide sequence ID" value="NZ_CP039371.1"/>
</dbReference>
<evidence type="ECO:0000256" key="2">
    <source>
        <dbReference type="SAM" id="Coils"/>
    </source>
</evidence>
<keyword evidence="1" id="KW-0843">Virulence</keyword>
<dbReference type="Pfam" id="PF18413">
    <property type="entry name" value="Neuraminidase"/>
    <property type="match status" value="1"/>
</dbReference>
<gene>
    <name evidence="7" type="ORF">E6B08_12395</name>
</gene>
<evidence type="ECO:0000259" key="3">
    <source>
        <dbReference type="Pfam" id="PF18276"/>
    </source>
</evidence>
<sequence length="2560" mass="285374">MSDTYSQENISKVKQAGFESLAAMAEISTAELQSAMDADAPIDDAQAEVLHADANDARDNALLIEKKVLTHASPLLPSVIRQAPDAHTSGYLKLFGKRAFRYASPSDVASKFSPAAYLVQLYHHAQSLYPKESNWHIDKRRPDLQTLVLSQTNLDTAVSALSLSNDILLGKAVSLVEKGDEEGDTKRDEKDEENAVLRELADDLASSCLPYHHHYSRLRAVLAHKSPDLQHLREAPLILQQIPKASLASIHYDIPPALHRFLIEPINDGNGDEKFAAYFPRESPEAMLSPFQLRVWSGLSDAELQGFMRSLDSSDYIGNTLITRVGDQIIKLTVEALYDKGHVEYLRFYPTGDNEWKVAVKYKKVSGNDFWFQINEFNSDKTRRGRISSREHGDEIFIAGKEYSGTFNYPYDQIKEPFTVETVRGRVGIYNYKHRVRFERLRPSLYLLRIYKLICLHKATQLPLRVLEGIIDSVDPNQITDHTLAVLFQSAQWVREYGISHEDALLLAGGDISTTARQGEVSQFDRLFNNPPLVPGGFLFDEKLVYLNPELVEKGDGDTLATLRRACQVDEEGLYELGLCLAAAESKKVTVRKKKSQVSRLYTLSLWARLHSLRPAELRQLLNLIGLPDRLYTKSADDWLQLLQKLSATVKWLAKRNWSVHDLHLMTRPVTEIAASAQILNLQRDMKAALDRVQPADAASDTNLQAYTRALTPVIASTFNLGAETAAQALLRWTGQGKPGNHTLLSACTTLRENDVTMESPTLTAFIYGLAQRALIVHACHLSADVLEMLVQRPSRLRGAAQANGEPATVLDLSLQTIMSLADFSDWLKHLPDPDGAGGALLAAMSKEEDPTLGCLAKASGMAPVALAQAADQACQYSHVKDAKKLSHWREIDALRQWTELSSALDVMPDALGDLLKLDFAGSASSDEGWASWAKVANAFVAGLNASRTAQVQSEVLAPMSHALGGFVAARQGLRRDRLDQYLLLDTENGSQVITSRIAEATTAVQTFINRCLTQPEDKSELVSKAVGRDFFRDWTRWNARYATWSAGQMLMYYPENYIDPIVRLGQTQAMDDMLQALGQAQINHDTVGDAFQGYLSAFEQVADLETVSGYHDSREEGEGRSYFVGRGRGTVGEYWWRTLNERKRHEDGVLPANAWSSWTKIDLTPQVVGGLIRPVVFRERLYLGWVERENQVVSRDEKGAPRTTVSRWSFKLSWRRYDGNWSTPLDYPIEITKALAEEDLALLLCARPERNCLTMVIYNRREPREASRTTYAGLEIHEDLNAKSIDPAPIVARVPDWLDSQSQPGNIHGHPTEKNLITGMCAVYNDGREPVAQLGMLPHNDSPVPAGFVKFQAKLTQQPKTEVKNDGKTYELVFSSDLEVDGERPQYPNKWASALVRRYSELAEDHSVRPMLVGSGNGAAVVRKVDNISYAYVCLSRERFESVVRHYQQIDKVHESKTNGSYGPVDLIEHVDGDHYCMKFSAPDLPQLDSIHLRFRIKMVYGLIAHGTYGLRWLLNEHGTPVRHMRPKDYQDTKGFVPASEVSCTVYSADEKHSSVIKATENYDISARGSTVRFNVRVPIGNLDHWGGGDQALHKIRYQFGKDRHRDYVIRVFKSRDTLRTAVIGFTAQGAQYLERRGWVTRLNTLFARQLTERAVAGLDQILNYTTQNLPEPGIGVTARLTLPKYIVASHGDKRDVDIVLAHSDTQHTVLWTGALSDEAETVADVTFASGATYDKTAHYYLQIRYQKQKHNTKRQSIIIDGSNLQVLQSSDIGLAGNGKLSKNNVQTVEVMPSGATVPMDFTGANALYFWELFYYAPMMVMQRFLQEERYDQAEQWLRYIFNPLGDGGGAGHASRMWNVRPLEEGSSWNDAPLRSLDPDAVAQNDPMHYKLNAFMRLLDINIGRGDAAYRKLERDSLAQAKIWYQRALDLLGDAPWTPPPTGWKEPLLKQLASVEACNQRLDQLECLERGEQSNANKASETVGFLPEANRVMLGYWETLRLRLYNLRNNLSLDGQPLNLPLYAERADPKAMLAAAVAAQAGGEGALPELNGVPALRFTHLLDGARTMVSQLIQFGSTMQGILERQDAEALASLLTTQGAELAQSNVALFKQKLNELAAERLTLEKSLETATLRRNHYQGLYEENISSREMHALDLQMAAGIIASGGNLLETSAAIVSTMPNIFGLANGGGKPGSPLKAAAKTANVLSQIQNVAASRISQEEGYRRRRNDWNYQCKTAEKDMAMIQAQLEALDVRETSAQMQLAHLRTQSAHAEAQLALHHGKFTGKAMYSWLRARLASIFYTYYDLAVTRCLMAQKALQWEMGDPSTTYLRTGTWNGAWAGLLCGEGLMLALGQMDNAWTQWQMREMEVTRTVSLAKLMRGKLKEGKRDVTLGEAVHALISGETVNVDDSLALCSLTMTGEGTLSIQVGLQSLNLAAGFERSKSRRVRSIAVTLPGLMGPYQNVHARLTTSAKDLPVGCDQSAISHAVKDTGMFTELNGYPFMRQGIQLLPFEGLRIPAPTDVDKTTLTLSFPSANKDQKALLESLSNIILDVQFTVR</sequence>
<dbReference type="Pfam" id="PF03538">
    <property type="entry name" value="VRP1"/>
    <property type="match status" value="1"/>
</dbReference>
<proteinExistence type="predicted"/>
<feature type="domain" description="Tc toxin complex TcA C-terminal TcB-binding" evidence="3">
    <location>
        <begin position="2249"/>
        <end position="2473"/>
    </location>
</feature>
<evidence type="ECO:0000259" key="6">
    <source>
        <dbReference type="Pfam" id="PF20220"/>
    </source>
</evidence>
<dbReference type="Pfam" id="PF18518">
    <property type="entry name" value="TcA_RBD"/>
    <property type="match status" value="1"/>
</dbReference>
<dbReference type="EMBL" id="CP039371">
    <property type="protein sequence ID" value="QCI12109.1"/>
    <property type="molecule type" value="Genomic_DNA"/>
</dbReference>
<name>A0A4D6X842_PSEPU</name>
<evidence type="ECO:0000259" key="5">
    <source>
        <dbReference type="Pfam" id="PF18518"/>
    </source>
</evidence>
<evidence type="ECO:0000313" key="7">
    <source>
        <dbReference type="EMBL" id="QCI12109.1"/>
    </source>
</evidence>
<feature type="domain" description="TcA receptor binding" evidence="5">
    <location>
        <begin position="1672"/>
        <end position="1803"/>
    </location>
</feature>
<reference evidence="8" key="1">
    <citation type="submission" date="2019-04" db="EMBL/GenBank/DDBJ databases">
        <title>Genome sequence of Pseudomonas putida 1290, an auxin catabolizing strain.</title>
        <authorList>
            <person name="Laird T.S."/>
            <person name="Leveau J.H.J."/>
        </authorList>
    </citation>
    <scope>NUCLEOTIDE SEQUENCE [LARGE SCALE GENOMIC DNA]</scope>
    <source>
        <strain evidence="8">1290</strain>
    </source>
</reference>
<feature type="domain" description="ABC toxin N-terminal" evidence="6">
    <location>
        <begin position="976"/>
        <end position="1073"/>
    </location>
</feature>
<dbReference type="InterPro" id="IPR041079">
    <property type="entry name" value="Neuraminidase-like"/>
</dbReference>
<dbReference type="InterPro" id="IPR040840">
    <property type="entry name" value="TcA_TcB_BD"/>
</dbReference>
<accession>A0A4D6X842</accession>
<keyword evidence="2" id="KW-0175">Coiled coil</keyword>
<evidence type="ECO:0000313" key="8">
    <source>
        <dbReference type="Proteomes" id="UP000298551"/>
    </source>
</evidence>
<protein>
    <submittedName>
        <fullName evidence="7">Uncharacterized protein</fullName>
    </submittedName>
</protein>